<dbReference type="Gene3D" id="2.60.40.10">
    <property type="entry name" value="Immunoglobulins"/>
    <property type="match status" value="1"/>
</dbReference>
<reference evidence="3 4" key="1">
    <citation type="submission" date="2020-08" db="EMBL/GenBank/DDBJ databases">
        <title>Genome public.</title>
        <authorList>
            <person name="Liu C."/>
            <person name="Sun Q."/>
        </authorList>
    </citation>
    <scope>NUCLEOTIDE SEQUENCE [LARGE SCALE GENOMIC DNA]</scope>
    <source>
        <strain evidence="3 4">NSJ-56</strain>
    </source>
</reference>
<dbReference type="InterPro" id="IPR036116">
    <property type="entry name" value="FN3_sf"/>
</dbReference>
<proteinExistence type="predicted"/>
<dbReference type="Proteomes" id="UP000646484">
    <property type="component" value="Unassembled WGS sequence"/>
</dbReference>
<keyword evidence="1" id="KW-0732">Signal</keyword>
<dbReference type="SUPFAM" id="SSF49265">
    <property type="entry name" value="Fibronectin type III"/>
    <property type="match status" value="1"/>
</dbReference>
<protein>
    <submittedName>
        <fullName evidence="3">Fibronectin type III domain-containing protein</fullName>
    </submittedName>
</protein>
<comment type="caution">
    <text evidence="3">The sequence shown here is derived from an EMBL/GenBank/DDBJ whole genome shotgun (WGS) entry which is preliminary data.</text>
</comment>
<name>A0ABR7D2P9_9BACT</name>
<evidence type="ECO:0000313" key="3">
    <source>
        <dbReference type="EMBL" id="MBC5622202.1"/>
    </source>
</evidence>
<organism evidence="3 4">
    <name type="scientific">Butyricimonas hominis</name>
    <dbReference type="NCBI Taxonomy" id="2763032"/>
    <lineage>
        <taxon>Bacteria</taxon>
        <taxon>Pseudomonadati</taxon>
        <taxon>Bacteroidota</taxon>
        <taxon>Bacteroidia</taxon>
        <taxon>Bacteroidales</taxon>
        <taxon>Odoribacteraceae</taxon>
        <taxon>Butyricimonas</taxon>
    </lineage>
</organism>
<gene>
    <name evidence="3" type="ORF">H8S64_13945</name>
</gene>
<feature type="domain" description="Fibronectin type-III" evidence="2">
    <location>
        <begin position="30"/>
        <end position="125"/>
    </location>
</feature>
<dbReference type="CDD" id="cd00063">
    <property type="entry name" value="FN3"/>
    <property type="match status" value="1"/>
</dbReference>
<sequence>MKKTFLKPFVFICLSLVIATIAVANVVLNPPSPPQAPNVNLKTATLCEITYKAPIDDGGSPIVSYEIESFNFDTAKWTSRGSSTTLSHEVSMPKYTKTKFRISALNSVGRSHPVETKEITFSDLAR</sequence>
<dbReference type="PROSITE" id="PS50853">
    <property type="entry name" value="FN3"/>
    <property type="match status" value="1"/>
</dbReference>
<accession>A0ABR7D2P9</accession>
<feature type="signal peptide" evidence="1">
    <location>
        <begin position="1"/>
        <end position="24"/>
    </location>
</feature>
<evidence type="ECO:0000256" key="1">
    <source>
        <dbReference type="SAM" id="SignalP"/>
    </source>
</evidence>
<dbReference type="InterPro" id="IPR013783">
    <property type="entry name" value="Ig-like_fold"/>
</dbReference>
<evidence type="ECO:0000259" key="2">
    <source>
        <dbReference type="PROSITE" id="PS50853"/>
    </source>
</evidence>
<keyword evidence="4" id="KW-1185">Reference proteome</keyword>
<feature type="chain" id="PRO_5046504629" evidence="1">
    <location>
        <begin position="25"/>
        <end position="126"/>
    </location>
</feature>
<dbReference type="InterPro" id="IPR003961">
    <property type="entry name" value="FN3_dom"/>
</dbReference>
<evidence type="ECO:0000313" key="4">
    <source>
        <dbReference type="Proteomes" id="UP000646484"/>
    </source>
</evidence>
<dbReference type="EMBL" id="JACOOH010000006">
    <property type="protein sequence ID" value="MBC5622202.1"/>
    <property type="molecule type" value="Genomic_DNA"/>
</dbReference>
<dbReference type="RefSeq" id="WP_186976772.1">
    <property type="nucleotide sequence ID" value="NZ_JACOOH010000006.1"/>
</dbReference>